<dbReference type="SUPFAM" id="SSF54637">
    <property type="entry name" value="Thioesterase/thiol ester dehydrase-isomerase"/>
    <property type="match status" value="1"/>
</dbReference>
<keyword evidence="4" id="KW-1185">Reference proteome</keyword>
<dbReference type="InterPro" id="IPR052389">
    <property type="entry name" value="Sec_Metab_Biosynth-Assoc"/>
</dbReference>
<feature type="domain" description="Acyl-CoA thioesterase-like N-terminal HotDog" evidence="1">
    <location>
        <begin position="35"/>
        <end position="110"/>
    </location>
</feature>
<dbReference type="OrthoDB" id="2532955at2759"/>
<sequence>MASDKPAGASASFSEATRIEQLSSHVYQSNLSKAFCVGAVPNGGYTSACMLAAAKIHLGPRDQPDTLTTHFEFPNRASTGPAIVIIEDVKLGQNISTLHLTLWQGGLLSQAPWIDHSVSRRVVLAYTTHTNLRTFSGISMPTGYEVTPAAELISVSDFKALKTSGADDVWEESKLPKAYATMMPSLANWQFYIPRKEPLSPGVLDMWIRLASGEPITQSTLAYVVDSFPYNMHTFLAAPALRELLNAPRERSNDADVKGTREKDQQRAEMWFPTVVMNMEVKTALPDEGVEWLAVRVSSKQIKDGKFDLEVLVRDADGEIITLSHHVAMILNIVRNTGKKGKSKASL</sequence>
<dbReference type="PANTHER" id="PTHR38110:SF1">
    <property type="entry name" value="THIOESTERASE DOMAIN-CONTAINING PROTEIN"/>
    <property type="match status" value="1"/>
</dbReference>
<proteinExistence type="predicted"/>
<protein>
    <submittedName>
        <fullName evidence="3">Thioesterase family protein</fullName>
    </submittedName>
</protein>
<gene>
    <name evidence="3" type="ORF">N7492_004187</name>
</gene>
<dbReference type="PANTHER" id="PTHR38110">
    <property type="entry name" value="CHROMOSOME 23, WHOLE GENOME SHOTGUN SEQUENCE"/>
    <property type="match status" value="1"/>
</dbReference>
<dbReference type="InterPro" id="IPR042171">
    <property type="entry name" value="Acyl-CoA_hotdog"/>
</dbReference>
<dbReference type="InterPro" id="IPR049450">
    <property type="entry name" value="ACOT8-like_C"/>
</dbReference>
<evidence type="ECO:0000313" key="4">
    <source>
        <dbReference type="Proteomes" id="UP001146351"/>
    </source>
</evidence>
<organism evidence="3 4">
    <name type="scientific">Penicillium capsulatum</name>
    <dbReference type="NCBI Taxonomy" id="69766"/>
    <lineage>
        <taxon>Eukaryota</taxon>
        <taxon>Fungi</taxon>
        <taxon>Dikarya</taxon>
        <taxon>Ascomycota</taxon>
        <taxon>Pezizomycotina</taxon>
        <taxon>Eurotiomycetes</taxon>
        <taxon>Eurotiomycetidae</taxon>
        <taxon>Eurotiales</taxon>
        <taxon>Aspergillaceae</taxon>
        <taxon>Penicillium</taxon>
    </lineage>
</organism>
<dbReference type="Pfam" id="PF13622">
    <property type="entry name" value="4HBT_3"/>
    <property type="match status" value="1"/>
</dbReference>
<evidence type="ECO:0000313" key="3">
    <source>
        <dbReference type="EMBL" id="KAJ5180977.1"/>
    </source>
</evidence>
<accession>A0A9W9IND6</accession>
<evidence type="ECO:0000259" key="1">
    <source>
        <dbReference type="Pfam" id="PF13622"/>
    </source>
</evidence>
<dbReference type="InterPro" id="IPR049449">
    <property type="entry name" value="TesB_ACOT8-like_N"/>
</dbReference>
<dbReference type="Gene3D" id="2.40.160.210">
    <property type="entry name" value="Acyl-CoA thioesterase, double hotdog domain"/>
    <property type="match status" value="2"/>
</dbReference>
<dbReference type="AlphaFoldDB" id="A0A9W9IND6"/>
<dbReference type="EMBL" id="JAPQKO010000002">
    <property type="protein sequence ID" value="KAJ5180977.1"/>
    <property type="molecule type" value="Genomic_DNA"/>
</dbReference>
<comment type="caution">
    <text evidence="3">The sequence shown here is derived from an EMBL/GenBank/DDBJ whole genome shotgun (WGS) entry which is preliminary data.</text>
</comment>
<evidence type="ECO:0000259" key="2">
    <source>
        <dbReference type="Pfam" id="PF20789"/>
    </source>
</evidence>
<reference evidence="3" key="1">
    <citation type="submission" date="2022-11" db="EMBL/GenBank/DDBJ databases">
        <authorList>
            <person name="Petersen C."/>
        </authorList>
    </citation>
    <scope>NUCLEOTIDE SEQUENCE</scope>
    <source>
        <strain evidence="3">IBT 21917</strain>
    </source>
</reference>
<name>A0A9W9IND6_9EURO</name>
<dbReference type="Pfam" id="PF20789">
    <property type="entry name" value="4HBT_3C"/>
    <property type="match status" value="1"/>
</dbReference>
<reference evidence="3" key="2">
    <citation type="journal article" date="2023" name="IMA Fungus">
        <title>Comparative genomic study of the Penicillium genus elucidates a diverse pangenome and 15 lateral gene transfer events.</title>
        <authorList>
            <person name="Petersen C."/>
            <person name="Sorensen T."/>
            <person name="Nielsen M.R."/>
            <person name="Sondergaard T.E."/>
            <person name="Sorensen J.L."/>
            <person name="Fitzpatrick D.A."/>
            <person name="Frisvad J.C."/>
            <person name="Nielsen K.L."/>
        </authorList>
    </citation>
    <scope>NUCLEOTIDE SEQUENCE</scope>
    <source>
        <strain evidence="3">IBT 21917</strain>
    </source>
</reference>
<dbReference type="InterPro" id="IPR029069">
    <property type="entry name" value="HotDog_dom_sf"/>
</dbReference>
<dbReference type="Proteomes" id="UP001146351">
    <property type="component" value="Unassembled WGS sequence"/>
</dbReference>
<feature type="domain" description="Acyl-CoA thioesterase-like C-terminal" evidence="2">
    <location>
        <begin position="183"/>
        <end position="330"/>
    </location>
</feature>